<dbReference type="InterPro" id="IPR011604">
    <property type="entry name" value="PDDEXK-like_dom_sf"/>
</dbReference>
<dbReference type="KEGG" id="dcb:C3Y92_04905"/>
<dbReference type="InterPro" id="IPR038726">
    <property type="entry name" value="PDDEXK_AddAB-type"/>
</dbReference>
<dbReference type="SUPFAM" id="SSF52540">
    <property type="entry name" value="P-loop containing nucleoside triphosphate hydrolases"/>
    <property type="match status" value="1"/>
</dbReference>
<evidence type="ECO:0000313" key="2">
    <source>
        <dbReference type="EMBL" id="QAZ66616.1"/>
    </source>
</evidence>
<protein>
    <submittedName>
        <fullName evidence="2">PD-(D/E)XK nuclease family protein</fullName>
    </submittedName>
</protein>
<dbReference type="EMBL" id="CP026538">
    <property type="protein sequence ID" value="QAZ66616.1"/>
    <property type="molecule type" value="Genomic_DNA"/>
</dbReference>
<dbReference type="Proteomes" id="UP000293296">
    <property type="component" value="Chromosome"/>
</dbReference>
<dbReference type="InterPro" id="IPR027417">
    <property type="entry name" value="P-loop_NTPase"/>
</dbReference>
<keyword evidence="3" id="KW-1185">Reference proteome</keyword>
<sequence length="996" mass="108911">MPPRGDPLVKAPVSVIPWTEEFFAALARRLLAATGGDFTDVAVLFPLRRAARHLCDRLAELPGLPKPLLLPEIAAIGEWTAALGADCAPVPPVMLDALDRVAILHDIVRDIAATASQDEAFPADITDFFPWGLELAEIMEELFRQGLHGQDMAHLEGQVLAPAAALLGRLGAIHRRYRQRLLDEGLGTPGLLAALAAENAPAVAERFAGKRLFACGFAVLTGAEKTLLQTLWKKGLLELVWHADPALADGGRPVHFACREHKRLLNDWKAKAVVLGDGKARKLKAKADPTRGTLVLDADAANLSSKKLRFIEAHDLHAELKGLEEALHDAQDLESTAIVLPDTGLLSPVLHILPRRDVNISMGYPLARSSLARLLETILALQETRLERGRYHWRELIALLRHPYLKMLRLGAAEPLRAVFHGLEAAIRQGGAYVDPLALPLAGGEDDEPPSPEALALAGRVLGVCLASFDAVDTPRALGNALAGLCDLLLDPEHCGDAWERFLIDAECLFRLAAGIVPALTSGRLADAALPAPTLFALLRRLLADERAPFEAEPLTGLQVLGVLETRLLSFKRLFLLDAVEAKLPGAPRYDPLLPDTLRRLMGLPDSRERDLVAAYNLYRLFFGAEEITVFYRTGSPGSGLFEDKPGRSRFVEQLLWEEEKRLGRVLRPGEPPVSILRLPPCPIPASDPAVPVTGEVADRLAAYLETQKLSASFFDAYLACPLRFFYRYLSPLSPLAEVAEEGDRAAVGEVVHEVLRDFFTPYLNRDIDAADLDATALADLFESRLAGHAAFAALPPDGQLLLARTGRAKLAEAVAATPRTTILALETDLTASLETGGRTFPLYGRADRIDQREDGVVILDYKTGRPPKGQGRFWTDDHLWDRLAADPLAADDALFEDIATRAGSVQLPLYCWLHHAARGETPADAAVVELRDKGQERPLFGPRQDPETRAQAITHHVPQLLVAILRHLANTPSFRPRPDNNRCPYCEFRQACRAL</sequence>
<reference evidence="2 3" key="1">
    <citation type="submission" date="2018-02" db="EMBL/GenBank/DDBJ databases">
        <title>Genome sequence of Desulfovibrio carbinolicus DSM 3852.</title>
        <authorList>
            <person name="Wilbanks E."/>
            <person name="Skennerton C.T."/>
            <person name="Orphan V.J."/>
        </authorList>
    </citation>
    <scope>NUCLEOTIDE SEQUENCE [LARGE SCALE GENOMIC DNA]</scope>
    <source>
        <strain evidence="2 3">DSM 3852</strain>
    </source>
</reference>
<dbReference type="RefSeq" id="WP_129350063.1">
    <property type="nucleotide sequence ID" value="NZ_CP026538.1"/>
</dbReference>
<dbReference type="OrthoDB" id="9766257at2"/>
<name>A0A4P6HJ60_9BACT</name>
<evidence type="ECO:0000259" key="1">
    <source>
        <dbReference type="Pfam" id="PF12705"/>
    </source>
</evidence>
<gene>
    <name evidence="2" type="ORF">C3Y92_04905</name>
</gene>
<accession>A0A4P6HJ60</accession>
<dbReference type="Gene3D" id="3.90.320.10">
    <property type="match status" value="1"/>
</dbReference>
<feature type="domain" description="PD-(D/E)XK endonuclease-like" evidence="1">
    <location>
        <begin position="710"/>
        <end position="994"/>
    </location>
</feature>
<dbReference type="AlphaFoldDB" id="A0A4P6HJ60"/>
<dbReference type="Pfam" id="PF12705">
    <property type="entry name" value="PDDEXK_1"/>
    <property type="match status" value="1"/>
</dbReference>
<evidence type="ECO:0000313" key="3">
    <source>
        <dbReference type="Proteomes" id="UP000293296"/>
    </source>
</evidence>
<proteinExistence type="predicted"/>
<organism evidence="2 3">
    <name type="scientific">Solidesulfovibrio carbinolicus</name>
    <dbReference type="NCBI Taxonomy" id="296842"/>
    <lineage>
        <taxon>Bacteria</taxon>
        <taxon>Pseudomonadati</taxon>
        <taxon>Thermodesulfobacteriota</taxon>
        <taxon>Desulfovibrionia</taxon>
        <taxon>Desulfovibrionales</taxon>
        <taxon>Desulfovibrionaceae</taxon>
        <taxon>Solidesulfovibrio</taxon>
    </lineage>
</organism>